<keyword evidence="5 8" id="KW-0418">Kinase</keyword>
<dbReference type="SMART" id="SM00387">
    <property type="entry name" value="HATPase_c"/>
    <property type="match status" value="1"/>
</dbReference>
<protein>
    <recommendedName>
        <fullName evidence="2">histidine kinase</fullName>
        <ecNumber evidence="2">2.7.13.3</ecNumber>
    </recommendedName>
</protein>
<dbReference type="PANTHER" id="PTHR43711:SF26">
    <property type="entry name" value="SENSOR HISTIDINE KINASE RCSC"/>
    <property type="match status" value="1"/>
</dbReference>
<dbReference type="InterPro" id="IPR050736">
    <property type="entry name" value="Sensor_HK_Regulatory"/>
</dbReference>
<dbReference type="HOGENOM" id="CLU_038688_0_0_3"/>
<evidence type="ECO:0000256" key="4">
    <source>
        <dbReference type="ARBA" id="ARBA00022679"/>
    </source>
</evidence>
<keyword evidence="6" id="KW-0902">Two-component regulatory system</keyword>
<dbReference type="Pfam" id="PF00512">
    <property type="entry name" value="HisKA"/>
    <property type="match status" value="1"/>
</dbReference>
<dbReference type="eggNOG" id="COG2203">
    <property type="taxonomic scope" value="Bacteria"/>
</dbReference>
<dbReference type="GO" id="GO:0000155">
    <property type="term" value="F:phosphorelay sensor kinase activity"/>
    <property type="evidence" value="ECO:0007669"/>
    <property type="project" value="InterPro"/>
</dbReference>
<dbReference type="Pfam" id="PF01590">
    <property type="entry name" value="GAF"/>
    <property type="match status" value="1"/>
</dbReference>
<dbReference type="AlphaFoldDB" id="B7KKY4"/>
<name>B7KKY4_GLOC7</name>
<dbReference type="InterPro" id="IPR036890">
    <property type="entry name" value="HATPase_C_sf"/>
</dbReference>
<dbReference type="SUPFAM" id="SSF47384">
    <property type="entry name" value="Homodimeric domain of signal transducing histidine kinase"/>
    <property type="match status" value="1"/>
</dbReference>
<dbReference type="InterPro" id="IPR004358">
    <property type="entry name" value="Sig_transdc_His_kin-like_C"/>
</dbReference>
<organism evidence="8 9">
    <name type="scientific">Gloeothece citriformis (strain PCC 7424)</name>
    <name type="common">Cyanothece sp. (strain PCC 7424)</name>
    <dbReference type="NCBI Taxonomy" id="65393"/>
    <lineage>
        <taxon>Bacteria</taxon>
        <taxon>Bacillati</taxon>
        <taxon>Cyanobacteriota</taxon>
        <taxon>Cyanophyceae</taxon>
        <taxon>Oscillatoriophycideae</taxon>
        <taxon>Chroococcales</taxon>
        <taxon>Aphanothecaceae</taxon>
        <taxon>Gloeothece</taxon>
        <taxon>Gloeothece citriformis</taxon>
    </lineage>
</organism>
<accession>B7KKY4</accession>
<dbReference type="CDD" id="cd00082">
    <property type="entry name" value="HisKA"/>
    <property type="match status" value="1"/>
</dbReference>
<dbReference type="PANTHER" id="PTHR43711">
    <property type="entry name" value="TWO-COMPONENT HISTIDINE KINASE"/>
    <property type="match status" value="1"/>
</dbReference>
<dbReference type="EMBL" id="CP001291">
    <property type="protein sequence ID" value="ACK71103.1"/>
    <property type="molecule type" value="Genomic_DNA"/>
</dbReference>
<keyword evidence="3" id="KW-0597">Phosphoprotein</keyword>
<evidence type="ECO:0000256" key="2">
    <source>
        <dbReference type="ARBA" id="ARBA00012438"/>
    </source>
</evidence>
<dbReference type="InterPro" id="IPR005467">
    <property type="entry name" value="His_kinase_dom"/>
</dbReference>
<comment type="catalytic activity">
    <reaction evidence="1">
        <text>ATP + protein L-histidine = ADP + protein N-phospho-L-histidine.</text>
        <dbReference type="EC" id="2.7.13.3"/>
    </reaction>
</comment>
<dbReference type="SUPFAM" id="SSF55781">
    <property type="entry name" value="GAF domain-like"/>
    <property type="match status" value="1"/>
</dbReference>
<dbReference type="Pfam" id="PF02518">
    <property type="entry name" value="HATPase_c"/>
    <property type="match status" value="1"/>
</dbReference>
<evidence type="ECO:0000259" key="7">
    <source>
        <dbReference type="PROSITE" id="PS50109"/>
    </source>
</evidence>
<dbReference type="SUPFAM" id="SSF55874">
    <property type="entry name" value="ATPase domain of HSP90 chaperone/DNA topoisomerase II/histidine kinase"/>
    <property type="match status" value="1"/>
</dbReference>
<dbReference type="PRINTS" id="PR00344">
    <property type="entry name" value="BCTRLSENSOR"/>
</dbReference>
<reference evidence="9" key="1">
    <citation type="journal article" date="2011" name="MBio">
        <title>Novel metabolic attributes of the genus Cyanothece, comprising a group of unicellular nitrogen-fixing Cyanobacteria.</title>
        <authorList>
            <person name="Bandyopadhyay A."/>
            <person name="Elvitigala T."/>
            <person name="Welsh E."/>
            <person name="Stockel J."/>
            <person name="Liberton M."/>
            <person name="Min H."/>
            <person name="Sherman L.A."/>
            <person name="Pakrasi H.B."/>
        </authorList>
    </citation>
    <scope>NUCLEOTIDE SEQUENCE [LARGE SCALE GENOMIC DNA]</scope>
    <source>
        <strain evidence="9">PCC 7424</strain>
    </source>
</reference>
<dbReference type="STRING" id="65393.PCC7424_2691"/>
<keyword evidence="9" id="KW-1185">Reference proteome</keyword>
<dbReference type="InterPro" id="IPR029016">
    <property type="entry name" value="GAF-like_dom_sf"/>
</dbReference>
<dbReference type="InterPro" id="IPR003018">
    <property type="entry name" value="GAF"/>
</dbReference>
<feature type="domain" description="Histidine kinase" evidence="7">
    <location>
        <begin position="188"/>
        <end position="435"/>
    </location>
</feature>
<proteinExistence type="predicted"/>
<evidence type="ECO:0000256" key="1">
    <source>
        <dbReference type="ARBA" id="ARBA00000085"/>
    </source>
</evidence>
<evidence type="ECO:0000256" key="3">
    <source>
        <dbReference type="ARBA" id="ARBA00022553"/>
    </source>
</evidence>
<sequence length="442" mass="49786">MSHSSTMLNPPSAEFISLCRAQLELLIEEFKADWSAVYLTREWDKSQTNLFPVVIYPEQFSKGEGLLTRLIPSGEEKSSIVGSFLQTLPEIINEAEIDPDFLDTLCQHPQEAQNNQIILPLIYQEMVMGLLVTGRQDVQWHETELTQIDKIVKTLAIACFLDQRQEWYQQQLQQQYLKNAHQRDQLDNLLHQLRNPLTALRTFGKLLLKRFLPDEKDQNVIKGIIRESDRIQDLLRQFEQQSDILPQEPSTATVITLPETETHSPLLLPSVALALEPVSVEEILTPLLISAQALAQEKQIQVISKVPPNLPPIGANFKALREVFSNLIDNAIKYTPAGGEIEVSIVFRLGDDWEGIQISDTGYGIPREDQTHIFERRYRGVQAAGNIPGTGLGLAIVKDLVEQMQGKIEFISPNGKSQKQSLPGTTFIVWFPIAKAPLDAVA</sequence>
<dbReference type="InterPro" id="IPR003661">
    <property type="entry name" value="HisK_dim/P_dom"/>
</dbReference>
<dbReference type="EC" id="2.7.13.3" evidence="2"/>
<evidence type="ECO:0000313" key="8">
    <source>
        <dbReference type="EMBL" id="ACK71103.1"/>
    </source>
</evidence>
<evidence type="ECO:0000256" key="6">
    <source>
        <dbReference type="ARBA" id="ARBA00023012"/>
    </source>
</evidence>
<dbReference type="Proteomes" id="UP000002384">
    <property type="component" value="Chromosome"/>
</dbReference>
<gene>
    <name evidence="8" type="ordered locus">PCC7424_2691</name>
</gene>
<dbReference type="InterPro" id="IPR036097">
    <property type="entry name" value="HisK_dim/P_sf"/>
</dbReference>
<dbReference type="Gene3D" id="3.30.450.40">
    <property type="match status" value="1"/>
</dbReference>
<dbReference type="SMART" id="SM00388">
    <property type="entry name" value="HisKA"/>
    <property type="match status" value="1"/>
</dbReference>
<dbReference type="KEGG" id="cyc:PCC7424_2691"/>
<dbReference type="eggNOG" id="COG0642">
    <property type="taxonomic scope" value="Bacteria"/>
</dbReference>
<keyword evidence="4" id="KW-0808">Transferase</keyword>
<evidence type="ECO:0000256" key="5">
    <source>
        <dbReference type="ARBA" id="ARBA00022777"/>
    </source>
</evidence>
<dbReference type="OrthoDB" id="9773956at2"/>
<dbReference type="Gene3D" id="3.30.565.10">
    <property type="entry name" value="Histidine kinase-like ATPase, C-terminal domain"/>
    <property type="match status" value="1"/>
</dbReference>
<dbReference type="PROSITE" id="PS50109">
    <property type="entry name" value="HIS_KIN"/>
    <property type="match status" value="1"/>
</dbReference>
<dbReference type="CDD" id="cd00075">
    <property type="entry name" value="HATPase"/>
    <property type="match status" value="1"/>
</dbReference>
<dbReference type="InterPro" id="IPR003594">
    <property type="entry name" value="HATPase_dom"/>
</dbReference>
<dbReference type="RefSeq" id="WP_015954704.1">
    <property type="nucleotide sequence ID" value="NC_011729.1"/>
</dbReference>
<evidence type="ECO:0000313" key="9">
    <source>
        <dbReference type="Proteomes" id="UP000002384"/>
    </source>
</evidence>
<dbReference type="Gene3D" id="1.10.287.130">
    <property type="match status" value="1"/>
</dbReference>